<feature type="domain" description="Ig-like" evidence="2">
    <location>
        <begin position="106"/>
        <end position="171"/>
    </location>
</feature>
<keyword evidence="4" id="KW-1185">Reference proteome</keyword>
<name>A0A8B9N6E3_9AVES</name>
<evidence type="ECO:0000256" key="1">
    <source>
        <dbReference type="ARBA" id="ARBA00023319"/>
    </source>
</evidence>
<evidence type="ECO:0000259" key="2">
    <source>
        <dbReference type="PROSITE" id="PS50835"/>
    </source>
</evidence>
<dbReference type="Gene3D" id="2.60.40.10">
    <property type="entry name" value="Immunoglobulins"/>
    <property type="match status" value="2"/>
</dbReference>
<reference evidence="3" key="2">
    <citation type="submission" date="2025-09" db="UniProtKB">
        <authorList>
            <consortium name="Ensembl"/>
        </authorList>
    </citation>
    <scope>IDENTIFICATION</scope>
</reference>
<evidence type="ECO:0000313" key="3">
    <source>
        <dbReference type="Ensembl" id="ENSANIP00000017915.1"/>
    </source>
</evidence>
<dbReference type="InterPro" id="IPR036179">
    <property type="entry name" value="Ig-like_dom_sf"/>
</dbReference>
<proteinExistence type="predicted"/>
<dbReference type="InterPro" id="IPR003598">
    <property type="entry name" value="Ig_sub2"/>
</dbReference>
<sequence length="175" mass="18516">PKIQRGPRVLKVQAGHRADIPCSAQGIPPPTITWFKGRSAVPIGGGQFIHSLNGALSISNVQLPDAGIYKCVASNVAGNDASEITVQVQGIYIGAIILLQKLRRLCKAAGNPLPLLTWLKDGVPVKASDNLRIVSGGTKLEILNAVEADRGQYLCVATSIAGEQEIKYEVEILGV</sequence>
<accession>A0A8B9N6E3</accession>
<dbReference type="CDD" id="cd00096">
    <property type="entry name" value="Ig"/>
    <property type="match status" value="1"/>
</dbReference>
<dbReference type="Proteomes" id="UP000694541">
    <property type="component" value="Unplaced"/>
</dbReference>
<evidence type="ECO:0000313" key="4">
    <source>
        <dbReference type="Proteomes" id="UP000694541"/>
    </source>
</evidence>
<reference evidence="3" key="1">
    <citation type="submission" date="2025-08" db="UniProtKB">
        <authorList>
            <consortium name="Ensembl"/>
        </authorList>
    </citation>
    <scope>IDENTIFICATION</scope>
</reference>
<dbReference type="InterPro" id="IPR013098">
    <property type="entry name" value="Ig_I-set"/>
</dbReference>
<dbReference type="InterPro" id="IPR013783">
    <property type="entry name" value="Ig-like_fold"/>
</dbReference>
<dbReference type="PROSITE" id="PS50835">
    <property type="entry name" value="IG_LIKE"/>
    <property type="match status" value="2"/>
</dbReference>
<feature type="domain" description="Ig-like" evidence="2">
    <location>
        <begin position="1"/>
        <end position="87"/>
    </location>
</feature>
<dbReference type="PANTHER" id="PTHR10075">
    <property type="entry name" value="BASIGIN RELATED"/>
    <property type="match status" value="1"/>
</dbReference>
<organism evidence="3 4">
    <name type="scientific">Accipiter nisus</name>
    <name type="common">Eurasian sparrowhawk</name>
    <dbReference type="NCBI Taxonomy" id="211598"/>
    <lineage>
        <taxon>Eukaryota</taxon>
        <taxon>Metazoa</taxon>
        <taxon>Chordata</taxon>
        <taxon>Craniata</taxon>
        <taxon>Vertebrata</taxon>
        <taxon>Euteleostomi</taxon>
        <taxon>Archelosauria</taxon>
        <taxon>Archosauria</taxon>
        <taxon>Dinosauria</taxon>
        <taxon>Saurischia</taxon>
        <taxon>Theropoda</taxon>
        <taxon>Coelurosauria</taxon>
        <taxon>Aves</taxon>
        <taxon>Neognathae</taxon>
        <taxon>Neoaves</taxon>
        <taxon>Telluraves</taxon>
        <taxon>Accipitrimorphae</taxon>
        <taxon>Accipitriformes</taxon>
        <taxon>Accipitridae</taxon>
        <taxon>Accipitrinae</taxon>
        <taxon>Accipiter</taxon>
    </lineage>
</organism>
<dbReference type="Ensembl" id="ENSANIT00000018523.1">
    <property type="protein sequence ID" value="ENSANIP00000017915.1"/>
    <property type="gene ID" value="ENSANIG00000012172.1"/>
</dbReference>
<dbReference type="SMART" id="SM00408">
    <property type="entry name" value="IGc2"/>
    <property type="match status" value="2"/>
</dbReference>
<dbReference type="InterPro" id="IPR007110">
    <property type="entry name" value="Ig-like_dom"/>
</dbReference>
<dbReference type="AlphaFoldDB" id="A0A8B9N6E3"/>
<protein>
    <recommendedName>
        <fullName evidence="2">Ig-like domain-containing protein</fullName>
    </recommendedName>
</protein>
<dbReference type="FunFam" id="2.60.40.10:FF:000186">
    <property type="entry name" value="Hemicentin 1"/>
    <property type="match status" value="1"/>
</dbReference>
<dbReference type="SMART" id="SM00409">
    <property type="entry name" value="IG"/>
    <property type="match status" value="2"/>
</dbReference>
<dbReference type="PANTHER" id="PTHR10075:SF14">
    <property type="entry name" value="CELL ADHESION MOLECULE DSCAM2-RELATED"/>
    <property type="match status" value="1"/>
</dbReference>
<dbReference type="Pfam" id="PF07679">
    <property type="entry name" value="I-set"/>
    <property type="match status" value="2"/>
</dbReference>
<dbReference type="SUPFAM" id="SSF48726">
    <property type="entry name" value="Immunoglobulin"/>
    <property type="match status" value="2"/>
</dbReference>
<keyword evidence="1" id="KW-0393">Immunoglobulin domain</keyword>
<dbReference type="InterPro" id="IPR003599">
    <property type="entry name" value="Ig_sub"/>
</dbReference>